<dbReference type="EMBL" id="KL198047">
    <property type="protein sequence ID" value="KDQ12924.1"/>
    <property type="molecule type" value="Genomic_DNA"/>
</dbReference>
<gene>
    <name evidence="2" type="ORF">BOTBODRAFT_176060</name>
</gene>
<dbReference type="HOGENOM" id="CLU_2320018_0_0_1"/>
<reference evidence="3" key="1">
    <citation type="journal article" date="2014" name="Proc. Natl. Acad. Sci. U.S.A.">
        <title>Extensive sampling of basidiomycete genomes demonstrates inadequacy of the white-rot/brown-rot paradigm for wood decay fungi.</title>
        <authorList>
            <person name="Riley R."/>
            <person name="Salamov A.A."/>
            <person name="Brown D.W."/>
            <person name="Nagy L.G."/>
            <person name="Floudas D."/>
            <person name="Held B.W."/>
            <person name="Levasseur A."/>
            <person name="Lombard V."/>
            <person name="Morin E."/>
            <person name="Otillar R."/>
            <person name="Lindquist E.A."/>
            <person name="Sun H."/>
            <person name="LaButti K.M."/>
            <person name="Schmutz J."/>
            <person name="Jabbour D."/>
            <person name="Luo H."/>
            <person name="Baker S.E."/>
            <person name="Pisabarro A.G."/>
            <person name="Walton J.D."/>
            <person name="Blanchette R.A."/>
            <person name="Henrissat B."/>
            <person name="Martin F."/>
            <person name="Cullen D."/>
            <person name="Hibbett D.S."/>
            <person name="Grigoriev I.V."/>
        </authorList>
    </citation>
    <scope>NUCLEOTIDE SEQUENCE [LARGE SCALE GENOMIC DNA]</scope>
    <source>
        <strain evidence="3">FD-172 SS1</strain>
    </source>
</reference>
<organism evidence="2 3">
    <name type="scientific">Botryobasidium botryosum (strain FD-172 SS1)</name>
    <dbReference type="NCBI Taxonomy" id="930990"/>
    <lineage>
        <taxon>Eukaryota</taxon>
        <taxon>Fungi</taxon>
        <taxon>Dikarya</taxon>
        <taxon>Basidiomycota</taxon>
        <taxon>Agaricomycotina</taxon>
        <taxon>Agaricomycetes</taxon>
        <taxon>Cantharellales</taxon>
        <taxon>Botryobasidiaceae</taxon>
        <taxon>Botryobasidium</taxon>
    </lineage>
</organism>
<evidence type="ECO:0000256" key="1">
    <source>
        <dbReference type="SAM" id="MobiDB-lite"/>
    </source>
</evidence>
<accession>A0A067MBJ5</accession>
<name>A0A067MBJ5_BOTB1</name>
<protein>
    <submittedName>
        <fullName evidence="2">Uncharacterized protein</fullName>
    </submittedName>
</protein>
<proteinExistence type="predicted"/>
<evidence type="ECO:0000313" key="2">
    <source>
        <dbReference type="EMBL" id="KDQ12924.1"/>
    </source>
</evidence>
<evidence type="ECO:0000313" key="3">
    <source>
        <dbReference type="Proteomes" id="UP000027195"/>
    </source>
</evidence>
<keyword evidence="3" id="KW-1185">Reference proteome</keyword>
<dbReference type="AlphaFoldDB" id="A0A067MBJ5"/>
<feature type="region of interest" description="Disordered" evidence="1">
    <location>
        <begin position="31"/>
        <end position="53"/>
    </location>
</feature>
<dbReference type="InParanoid" id="A0A067MBJ5"/>
<sequence>MQRPAASASHHHYVHPCQYPQAHNIAKHRVDGYEWSPPSSSMRGHMPAKPHPLVPPAAAPFHIHPTSFSVTPNPLSLSQPSAPVLVYIPGHLSLIPRTL</sequence>
<dbReference type="Proteomes" id="UP000027195">
    <property type="component" value="Unassembled WGS sequence"/>
</dbReference>